<keyword evidence="2" id="KW-0560">Oxidoreductase</keyword>
<feature type="region of interest" description="Disordered" evidence="3">
    <location>
        <begin position="1"/>
        <end position="43"/>
    </location>
</feature>
<evidence type="ECO:0000313" key="6">
    <source>
        <dbReference type="EMBL" id="SDN98922.1"/>
    </source>
</evidence>
<reference evidence="7" key="1">
    <citation type="submission" date="2016-10" db="EMBL/GenBank/DDBJ databases">
        <authorList>
            <person name="Varghese N."/>
            <person name="Submissions S."/>
        </authorList>
    </citation>
    <scope>NUCLEOTIDE SEQUENCE [LARGE SCALE GENOMIC DNA]</scope>
    <source>
        <strain evidence="7">BL47</strain>
    </source>
</reference>
<dbReference type="STRING" id="582672.SAMN05216360_113130"/>
<dbReference type="SUPFAM" id="SSF55347">
    <property type="entry name" value="Glyceraldehyde-3-phosphate dehydrogenase-like, C-terminal domain"/>
    <property type="match status" value="1"/>
</dbReference>
<dbReference type="SUPFAM" id="SSF51735">
    <property type="entry name" value="NAD(P)-binding Rossmann-fold domains"/>
    <property type="match status" value="1"/>
</dbReference>
<dbReference type="GO" id="GO:0000166">
    <property type="term" value="F:nucleotide binding"/>
    <property type="evidence" value="ECO:0007669"/>
    <property type="project" value="InterPro"/>
</dbReference>
<dbReference type="AlphaFoldDB" id="A0A1H0FWH4"/>
<dbReference type="PRINTS" id="PR01775">
    <property type="entry name" value="GLFROXRDTASE"/>
</dbReference>
<dbReference type="InterPro" id="IPR050984">
    <property type="entry name" value="Gfo/Idh/MocA_domain"/>
</dbReference>
<sequence>MTRLRGSGNSPVLGGVDGTDGPSPGSVPSISDTARPMADDDTRLSRRTLLAAGSALAGAAMGGNGAQAAPPAPSVPADTGAVQGGKVMFPNWRGSGDRPPAPTPAPQPPGQRVGYCVIGLGRLSLDEILPAFGETKRSRLAAVMSGSPDKAKLVARQYGLPDDAVYGYDEWDRLKANPDVHAVYVVTPNGVHRDNVLAAASAGKQVLCEKPMAVSSQECRDMIAACAKANVKLMIAYRCQYEPHNRAVIRLARTGEFGKPKLIQAFNGQTTGLPEQWRLRKALSGGGSLPDIGLYCLNTTRAVLGEEPDQIQAQIHSPPDDPRYREVEETVSFTMRFPSGVIAQCQSSYGVYEARSLTLHTSNASIDLQNAFAYEGQRLFVGHRDGKNAARDEKILSRKNQFALEMDHFSRCIQENLRPHTPGEEGLQDQVLMEAIYEAARTGAPVKVGPPQGAGTGLDVTRGPEPEEAG</sequence>
<dbReference type="PANTHER" id="PTHR22604">
    <property type="entry name" value="OXIDOREDUCTASES"/>
    <property type="match status" value="1"/>
</dbReference>
<feature type="compositionally biased region" description="Pro residues" evidence="3">
    <location>
        <begin position="99"/>
        <end position="109"/>
    </location>
</feature>
<dbReference type="Pfam" id="PF01408">
    <property type="entry name" value="GFO_IDH_MocA"/>
    <property type="match status" value="1"/>
</dbReference>
<dbReference type="PROSITE" id="PS51318">
    <property type="entry name" value="TAT"/>
    <property type="match status" value="1"/>
</dbReference>
<evidence type="ECO:0000313" key="7">
    <source>
        <dbReference type="Proteomes" id="UP000198704"/>
    </source>
</evidence>
<proteinExistence type="inferred from homology"/>
<evidence type="ECO:0000259" key="4">
    <source>
        <dbReference type="Pfam" id="PF01408"/>
    </source>
</evidence>
<dbReference type="EMBL" id="FNHS01000013">
    <property type="protein sequence ID" value="SDN98922.1"/>
    <property type="molecule type" value="Genomic_DNA"/>
</dbReference>
<organism evidence="6 7">
    <name type="scientific">Methylobacterium phyllostachyos</name>
    <dbReference type="NCBI Taxonomy" id="582672"/>
    <lineage>
        <taxon>Bacteria</taxon>
        <taxon>Pseudomonadati</taxon>
        <taxon>Pseudomonadota</taxon>
        <taxon>Alphaproteobacteria</taxon>
        <taxon>Hyphomicrobiales</taxon>
        <taxon>Methylobacteriaceae</taxon>
        <taxon>Methylobacterium</taxon>
    </lineage>
</organism>
<dbReference type="InterPro" id="IPR036291">
    <property type="entry name" value="NAD(P)-bd_dom_sf"/>
</dbReference>
<dbReference type="PANTHER" id="PTHR22604:SF105">
    <property type="entry name" value="TRANS-1,2-DIHYDROBENZENE-1,2-DIOL DEHYDROGENASE"/>
    <property type="match status" value="1"/>
</dbReference>
<dbReference type="Gene3D" id="3.30.360.10">
    <property type="entry name" value="Dihydrodipicolinate Reductase, domain 2"/>
    <property type="match status" value="1"/>
</dbReference>
<dbReference type="Pfam" id="PF22725">
    <property type="entry name" value="GFO_IDH_MocA_C3"/>
    <property type="match status" value="1"/>
</dbReference>
<feature type="domain" description="GFO/IDH/MocA-like oxidoreductase" evidence="5">
    <location>
        <begin position="247"/>
        <end position="366"/>
    </location>
</feature>
<dbReference type="Gene3D" id="3.40.50.720">
    <property type="entry name" value="NAD(P)-binding Rossmann-like Domain"/>
    <property type="match status" value="1"/>
</dbReference>
<feature type="region of interest" description="Disordered" evidence="3">
    <location>
        <begin position="444"/>
        <end position="470"/>
    </location>
</feature>
<dbReference type="InterPro" id="IPR055170">
    <property type="entry name" value="GFO_IDH_MocA-like_dom"/>
</dbReference>
<comment type="similarity">
    <text evidence="1">Belongs to the Gfo/Idh/MocA family.</text>
</comment>
<feature type="region of interest" description="Disordered" evidence="3">
    <location>
        <begin position="61"/>
        <end position="110"/>
    </location>
</feature>
<evidence type="ECO:0000259" key="5">
    <source>
        <dbReference type="Pfam" id="PF22725"/>
    </source>
</evidence>
<accession>A0A1H0FWH4</accession>
<dbReference type="InterPro" id="IPR000683">
    <property type="entry name" value="Gfo/Idh/MocA-like_OxRdtase_N"/>
</dbReference>
<dbReference type="GO" id="GO:0016491">
    <property type="term" value="F:oxidoreductase activity"/>
    <property type="evidence" value="ECO:0007669"/>
    <property type="project" value="UniProtKB-KW"/>
</dbReference>
<evidence type="ECO:0000256" key="3">
    <source>
        <dbReference type="SAM" id="MobiDB-lite"/>
    </source>
</evidence>
<protein>
    <submittedName>
        <fullName evidence="6">Predicted dehydrogenase</fullName>
    </submittedName>
</protein>
<evidence type="ECO:0000256" key="2">
    <source>
        <dbReference type="ARBA" id="ARBA00023002"/>
    </source>
</evidence>
<dbReference type="Proteomes" id="UP000198704">
    <property type="component" value="Unassembled WGS sequence"/>
</dbReference>
<gene>
    <name evidence="6" type="ORF">SAMN05216360_113130</name>
</gene>
<keyword evidence="7" id="KW-1185">Reference proteome</keyword>
<name>A0A1H0FWH4_9HYPH</name>
<feature type="domain" description="Gfo/Idh/MocA-like oxidoreductase N-terminal" evidence="4">
    <location>
        <begin position="115"/>
        <end position="237"/>
    </location>
</feature>
<evidence type="ECO:0000256" key="1">
    <source>
        <dbReference type="ARBA" id="ARBA00010928"/>
    </source>
</evidence>
<dbReference type="InterPro" id="IPR006311">
    <property type="entry name" value="TAT_signal"/>
</dbReference>
<dbReference type="InterPro" id="IPR008354">
    <property type="entry name" value="Glc-Fru_OxRdtase_bac"/>
</dbReference>